<proteinExistence type="predicted"/>
<gene>
    <name evidence="1" type="ORF">LCGC14_0070440</name>
</gene>
<dbReference type="EMBL" id="LAZR01000017">
    <property type="protein sequence ID" value="KKO06032.1"/>
    <property type="molecule type" value="Genomic_DNA"/>
</dbReference>
<sequence length="196" mass="20926">MVKIICTLFLFLCTGSLIAQETLDASDPSNFVIGGAQGFQTFSMNLLEVQIIDVEPEINNTISFTVDPSTLEAGLPVFAGAGGAENEDLWLNITSRSANLNTYNAQVYSNQPVPAGFEIKIEILNNLSVDGTGDTGIASTSEFTLSEVPSIIITDIARGFTNDGINKGFQLRYTITNSSGGSLPVGFEVVYELVLN</sequence>
<comment type="caution">
    <text evidence="1">The sequence shown here is derived from an EMBL/GenBank/DDBJ whole genome shotgun (WGS) entry which is preliminary data.</text>
</comment>
<protein>
    <submittedName>
        <fullName evidence="1">Uncharacterized protein</fullName>
    </submittedName>
</protein>
<organism evidence="1">
    <name type="scientific">marine sediment metagenome</name>
    <dbReference type="NCBI Taxonomy" id="412755"/>
    <lineage>
        <taxon>unclassified sequences</taxon>
        <taxon>metagenomes</taxon>
        <taxon>ecological metagenomes</taxon>
    </lineage>
</organism>
<accession>A0A0F9Y2C6</accession>
<reference evidence="1" key="1">
    <citation type="journal article" date="2015" name="Nature">
        <title>Complex archaea that bridge the gap between prokaryotes and eukaryotes.</title>
        <authorList>
            <person name="Spang A."/>
            <person name="Saw J.H."/>
            <person name="Jorgensen S.L."/>
            <person name="Zaremba-Niedzwiedzka K."/>
            <person name="Martijn J."/>
            <person name="Lind A.E."/>
            <person name="van Eijk R."/>
            <person name="Schleper C."/>
            <person name="Guy L."/>
            <person name="Ettema T.J."/>
        </authorList>
    </citation>
    <scope>NUCLEOTIDE SEQUENCE</scope>
</reference>
<name>A0A0F9Y2C6_9ZZZZ</name>
<evidence type="ECO:0000313" key="1">
    <source>
        <dbReference type="EMBL" id="KKO06032.1"/>
    </source>
</evidence>
<dbReference type="AlphaFoldDB" id="A0A0F9Y2C6"/>